<name>A0A2S3WYV2_PSEPU</name>
<feature type="domain" description="Core-binding (CB)" evidence="5">
    <location>
        <begin position="20"/>
        <end position="107"/>
    </location>
</feature>
<accession>A0A2S3WYV2</accession>
<dbReference type="InterPro" id="IPR013762">
    <property type="entry name" value="Integrase-like_cat_sf"/>
</dbReference>
<dbReference type="Gene3D" id="1.10.443.10">
    <property type="entry name" value="Intergrase catalytic core"/>
    <property type="match status" value="1"/>
</dbReference>
<dbReference type="Pfam" id="PF12835">
    <property type="entry name" value="Integrase_1"/>
    <property type="match status" value="1"/>
</dbReference>
<protein>
    <submittedName>
        <fullName evidence="6">Integrase</fullName>
    </submittedName>
</protein>
<dbReference type="GO" id="GO:0003677">
    <property type="term" value="F:DNA binding"/>
    <property type="evidence" value="ECO:0007669"/>
    <property type="project" value="UniProtKB-UniRule"/>
</dbReference>
<organism evidence="6 7">
    <name type="scientific">Pseudomonas putida</name>
    <name type="common">Arthrobacter siderocapsulatus</name>
    <dbReference type="NCBI Taxonomy" id="303"/>
    <lineage>
        <taxon>Bacteria</taxon>
        <taxon>Pseudomonadati</taxon>
        <taxon>Pseudomonadota</taxon>
        <taxon>Gammaproteobacteria</taxon>
        <taxon>Pseudomonadales</taxon>
        <taxon>Pseudomonadaceae</taxon>
        <taxon>Pseudomonas</taxon>
    </lineage>
</organism>
<evidence type="ECO:0000256" key="4">
    <source>
        <dbReference type="PROSITE-ProRule" id="PRU01248"/>
    </source>
</evidence>
<dbReference type="SUPFAM" id="SSF56349">
    <property type="entry name" value="DNA breaking-rejoining enzymes"/>
    <property type="match status" value="1"/>
</dbReference>
<dbReference type="Proteomes" id="UP000237378">
    <property type="component" value="Unassembled WGS sequence"/>
</dbReference>
<keyword evidence="2 4" id="KW-0238">DNA-binding</keyword>
<comment type="caution">
    <text evidence="6">The sequence shown here is derived from an EMBL/GenBank/DDBJ whole genome shotgun (WGS) entry which is preliminary data.</text>
</comment>
<dbReference type="Gene3D" id="1.10.150.130">
    <property type="match status" value="1"/>
</dbReference>
<dbReference type="InterPro" id="IPR011010">
    <property type="entry name" value="DNA_brk_join_enz"/>
</dbReference>
<dbReference type="RefSeq" id="WP_103469664.1">
    <property type="nucleotide sequence ID" value="NZ_MING01000070.1"/>
</dbReference>
<dbReference type="GO" id="GO:0006310">
    <property type="term" value="P:DNA recombination"/>
    <property type="evidence" value="ECO:0007669"/>
    <property type="project" value="UniProtKB-KW"/>
</dbReference>
<dbReference type="InterPro" id="IPR024456">
    <property type="entry name" value="Integrase_catalytic_putative"/>
</dbReference>
<dbReference type="InterPro" id="IPR010998">
    <property type="entry name" value="Integrase_recombinase_N"/>
</dbReference>
<dbReference type="InterPro" id="IPR044068">
    <property type="entry name" value="CB"/>
</dbReference>
<evidence type="ECO:0000313" key="6">
    <source>
        <dbReference type="EMBL" id="POG06655.1"/>
    </source>
</evidence>
<evidence type="ECO:0000256" key="1">
    <source>
        <dbReference type="ARBA" id="ARBA00022908"/>
    </source>
</evidence>
<dbReference type="PROSITE" id="PS51900">
    <property type="entry name" value="CB"/>
    <property type="match status" value="1"/>
</dbReference>
<keyword evidence="3" id="KW-0233">DNA recombination</keyword>
<keyword evidence="1" id="KW-0229">DNA integration</keyword>
<dbReference type="AlphaFoldDB" id="A0A2S3WYV2"/>
<dbReference type="GO" id="GO:0015074">
    <property type="term" value="P:DNA integration"/>
    <property type="evidence" value="ECO:0007669"/>
    <property type="project" value="UniProtKB-KW"/>
</dbReference>
<evidence type="ECO:0000256" key="2">
    <source>
        <dbReference type="ARBA" id="ARBA00023125"/>
    </source>
</evidence>
<evidence type="ECO:0000256" key="3">
    <source>
        <dbReference type="ARBA" id="ARBA00023172"/>
    </source>
</evidence>
<evidence type="ECO:0000259" key="5">
    <source>
        <dbReference type="PROSITE" id="PS51900"/>
    </source>
</evidence>
<evidence type="ECO:0000313" key="7">
    <source>
        <dbReference type="Proteomes" id="UP000237378"/>
    </source>
</evidence>
<reference evidence="6 7" key="2">
    <citation type="submission" date="2018-03" db="EMBL/GenBank/DDBJ databases">
        <title>Draft genome of Pseudomonas putida strain KH-18-2.</title>
        <authorList>
            <person name="Yoshizawa S."/>
            <person name="Khan N.H."/>
            <person name="Nishimura M."/>
            <person name="Chiura H.X."/>
            <person name="Ogura Y."/>
            <person name="Hayashi T."/>
            <person name="Kogure K."/>
        </authorList>
    </citation>
    <scope>NUCLEOTIDE SEQUENCE [LARGE SCALE GENOMIC DNA]</scope>
    <source>
        <strain evidence="6 7">KH-18-2</strain>
    </source>
</reference>
<sequence>MALVGRRDGRNFGYGRQLSYAGPQALKEMFGGGHYGTVKAHCDRWQAFVKWCRSDQGPGINDARRIDRKLLADYAAYLRDLVGRGDLAVSTAQNRLSSVNRTMAALRGDQCVKLPSPSKALGMQRTGVRQSVPQGQGREQIKQIVDALCSRDQLRAAAIVLLARATGMRLREAILADLPRLSREAKELGRINIQDGTKGGRAGVSAPRWIAVDDHVRGALGLARKVSPAGSHNLIAPNEIYLNILQEIIRPARDILHAHNLKGFHELRAAYACERYEQITQHRAPINGGQCCQVDRNLDREARRQISYELGHGRIDVVAAYIGGKCSMNPTFKALT</sequence>
<reference evidence="6 7" key="1">
    <citation type="submission" date="2016-08" db="EMBL/GenBank/DDBJ databases">
        <authorList>
            <person name="Seilhamer J.J."/>
        </authorList>
    </citation>
    <scope>NUCLEOTIDE SEQUENCE [LARGE SCALE GENOMIC DNA]</scope>
    <source>
        <strain evidence="6 7">KH-18-2</strain>
    </source>
</reference>
<proteinExistence type="predicted"/>
<dbReference type="EMBL" id="MING01000070">
    <property type="protein sequence ID" value="POG06655.1"/>
    <property type="molecule type" value="Genomic_DNA"/>
</dbReference>
<gene>
    <name evidence="6" type="ORF">BGP82_30200</name>
</gene>